<dbReference type="STRING" id="545695.TREAZ_2147"/>
<organism evidence="1 2">
    <name type="scientific">Leadbettera azotonutricia (strain ATCC BAA-888 / DSM 13862 / ZAS-9)</name>
    <name type="common">Treponema azotonutricium</name>
    <dbReference type="NCBI Taxonomy" id="545695"/>
    <lineage>
        <taxon>Bacteria</taxon>
        <taxon>Pseudomonadati</taxon>
        <taxon>Spirochaetota</taxon>
        <taxon>Spirochaetia</taxon>
        <taxon>Spirochaetales</taxon>
        <taxon>Breznakiellaceae</taxon>
        <taxon>Leadbettera</taxon>
    </lineage>
</organism>
<evidence type="ECO:0000313" key="1">
    <source>
        <dbReference type="EMBL" id="AEF82674.1"/>
    </source>
</evidence>
<dbReference type="Proteomes" id="UP000009222">
    <property type="component" value="Chromosome"/>
</dbReference>
<proteinExistence type="predicted"/>
<sequence length="57" mass="6812">MFTLLLLPDKAATKFLDMYINKIYVSLGEKIWQQLKNDRKAQPRFGFNDDYTRQVID</sequence>
<dbReference type="AlphaFoldDB" id="F5Y9B4"/>
<dbReference type="InParanoid" id="F5Y9B4"/>
<dbReference type="HOGENOM" id="CLU_2995325_0_0_12"/>
<name>F5Y9B4_LEAAZ</name>
<keyword evidence="2" id="KW-1185">Reference proteome</keyword>
<dbReference type="KEGG" id="taz:TREAZ_2147"/>
<reference evidence="1 2" key="2">
    <citation type="journal article" date="2011" name="ISME J.">
        <title>RNA-seq reveals cooperative metabolic interactions between two termite-gut spirochete species in co-culture.</title>
        <authorList>
            <person name="Rosenthal A.Z."/>
            <person name="Matson E.G."/>
            <person name="Eldar A."/>
            <person name="Leadbetter J.R."/>
        </authorList>
    </citation>
    <scope>NUCLEOTIDE SEQUENCE [LARGE SCALE GENOMIC DNA]</scope>
    <source>
        <strain evidence="2">ATCC BAA-888 / DSM 13862 / ZAS-9</strain>
    </source>
</reference>
<gene>
    <name evidence="1" type="ordered locus">TREAZ_2147</name>
</gene>
<accession>F5Y9B4</accession>
<protein>
    <submittedName>
        <fullName evidence="1">Uncharacterized protein</fullName>
    </submittedName>
</protein>
<reference evidence="2" key="1">
    <citation type="submission" date="2009-12" db="EMBL/GenBank/DDBJ databases">
        <title>Complete sequence of Treponema azotonutricium strain ZAS-9.</title>
        <authorList>
            <person name="Tetu S.G."/>
            <person name="Matson E."/>
            <person name="Ren Q."/>
            <person name="Seshadri R."/>
            <person name="Elbourne L."/>
            <person name="Hassan K.A."/>
            <person name="Durkin A."/>
            <person name="Radune D."/>
            <person name="Mohamoud Y."/>
            <person name="Shay R."/>
            <person name="Jin S."/>
            <person name="Zhang X."/>
            <person name="Lucey K."/>
            <person name="Ballor N.R."/>
            <person name="Ottesen E."/>
            <person name="Rosenthal R."/>
            <person name="Allen A."/>
            <person name="Leadbetter J.R."/>
            <person name="Paulsen I.T."/>
        </authorList>
    </citation>
    <scope>NUCLEOTIDE SEQUENCE [LARGE SCALE GENOMIC DNA]</scope>
    <source>
        <strain evidence="2">ATCC BAA-888 / DSM 13862 / ZAS-9</strain>
    </source>
</reference>
<evidence type="ECO:0000313" key="2">
    <source>
        <dbReference type="Proteomes" id="UP000009222"/>
    </source>
</evidence>
<dbReference type="EMBL" id="CP001841">
    <property type="protein sequence ID" value="AEF82674.1"/>
    <property type="molecule type" value="Genomic_DNA"/>
</dbReference>